<dbReference type="Gene3D" id="3.40.50.10140">
    <property type="entry name" value="Toll/interleukin-1 receptor homology (TIR) domain"/>
    <property type="match status" value="1"/>
</dbReference>
<accession>A0A815QRI4</accession>
<dbReference type="EMBL" id="CAJNON010001483">
    <property type="protein sequence ID" value="CAF1466007.1"/>
    <property type="molecule type" value="Genomic_DNA"/>
</dbReference>
<protein>
    <recommendedName>
        <fullName evidence="1">TIR domain-containing protein</fullName>
    </recommendedName>
</protein>
<sequence>MGGCQARSTVDPRSYERHPRVIAPKLLFDSDSESDDSIVSNSGLVQILDEMVIDINNNTLKLCDFRTRLSEKNIKADKFIEPILIDHEFILLLARTVKTILEKWNAPETQSLNESDKLIFRNAAVFLAEIAENFNVTTSPRLFRSFLCSMVFLDVMQQCLEDMSSSGKHLMNNGDDYNLESFIYLLNIFQNFKTPSSQSADEVKSIFKLLTSVSDIIRSKYYFETFFQLSHDASEFNIVQQFILDKCPVFLNAYTGIHSFEIHDTLLEQIFDQCVQILERFIPNIETWKIPVIRAINHIVDIMVNASSTTQAHIFQQPKIIDYALTILRNQKLCARLQSKTMNPEIWLINSTLTGLHNMIYDAKLLAILRKKTLTSVFIQITNTAKYDRIRIHAYLILAGILSEVEIKELNNAKEITMVFFKYLNKAMESNQKMYKGVTLMAMLCGLKTLVQHDEIKNTILAEDQNLQLLSNIIFKTNDQELAHGLSILWTLSFNKEVAATILNKSELMNKIRNLAEITKHDIDKDISAENIKLTNVISSAAQGILWQVYDRTTDIAANKSQNNTEENIITEKSMDLQHSDIHSPVALTKKKYDVMISYSHDDKQLCHKIADQLLNDGFTVWIDRNNMTGLTPAAIADGIENSEIIILGMTYSYKISPWCQREGNYAFQRQTKIIPLKLPPAYRADGWLGLLLANLNYVNFTKHQFDVAYEQLKSEIENYRKQVINSPHRKLFLEEHETPLNTNVTHEVNTIRKLDHNEHHSPVLPRSDALYISIPIQNWTQQNVMDFLNDKKLHQFTLLCNDMDGPALQQLYAFCNNNSTTAFESLYKQLKKKSIEDDLSPIEYTRFISEMKKLSIDIPPPPRVRSGACTIS</sequence>
<dbReference type="Proteomes" id="UP000663881">
    <property type="component" value="Unassembled WGS sequence"/>
</dbReference>
<reference evidence="2" key="1">
    <citation type="submission" date="2021-02" db="EMBL/GenBank/DDBJ databases">
        <authorList>
            <person name="Nowell W R."/>
        </authorList>
    </citation>
    <scope>NUCLEOTIDE SEQUENCE</scope>
</reference>
<comment type="caution">
    <text evidence="2">The sequence shown here is derived from an EMBL/GenBank/DDBJ whole genome shotgun (WGS) entry which is preliminary data.</text>
</comment>
<feature type="domain" description="TIR" evidence="1">
    <location>
        <begin position="591"/>
        <end position="724"/>
    </location>
</feature>
<proteinExistence type="predicted"/>
<dbReference type="GO" id="GO:0007165">
    <property type="term" value="P:signal transduction"/>
    <property type="evidence" value="ECO:0007669"/>
    <property type="project" value="InterPro"/>
</dbReference>
<dbReference type="AlphaFoldDB" id="A0A815QRI4"/>
<dbReference type="OrthoDB" id="9986297at2759"/>
<gene>
    <name evidence="3" type="ORF">OKA104_LOCUS32668</name>
    <name evidence="4" type="ORF">OXD698_LOCUS35407</name>
    <name evidence="2" type="ORF">VCS650_LOCUS40322</name>
</gene>
<dbReference type="EMBL" id="CAJOAZ010005458">
    <property type="protein sequence ID" value="CAF4100841.1"/>
    <property type="molecule type" value="Genomic_DNA"/>
</dbReference>
<dbReference type="PANTHER" id="PTHR46270">
    <property type="entry name" value="ARMADILLO-TYPE FOLD-RELATED"/>
    <property type="match status" value="1"/>
</dbReference>
<evidence type="ECO:0000313" key="2">
    <source>
        <dbReference type="EMBL" id="CAF1466007.1"/>
    </source>
</evidence>
<dbReference type="InterPro" id="IPR035897">
    <property type="entry name" value="Toll_tir_struct_dom_sf"/>
</dbReference>
<dbReference type="Proteomes" id="UP000663891">
    <property type="component" value="Unassembled WGS sequence"/>
</dbReference>
<dbReference type="PANTHER" id="PTHR46270:SF2">
    <property type="entry name" value="TIR DOMAIN-CONTAINING PROTEIN"/>
    <property type="match status" value="1"/>
</dbReference>
<dbReference type="Proteomes" id="UP000663844">
    <property type="component" value="Unassembled WGS sequence"/>
</dbReference>
<name>A0A815QRI4_9BILA</name>
<dbReference type="PROSITE" id="PS50104">
    <property type="entry name" value="TIR"/>
    <property type="match status" value="1"/>
</dbReference>
<organism evidence="2 5">
    <name type="scientific">Adineta steineri</name>
    <dbReference type="NCBI Taxonomy" id="433720"/>
    <lineage>
        <taxon>Eukaryota</taxon>
        <taxon>Metazoa</taxon>
        <taxon>Spiralia</taxon>
        <taxon>Gnathifera</taxon>
        <taxon>Rotifera</taxon>
        <taxon>Eurotatoria</taxon>
        <taxon>Bdelloidea</taxon>
        <taxon>Adinetida</taxon>
        <taxon>Adinetidae</taxon>
        <taxon>Adineta</taxon>
    </lineage>
</organism>
<dbReference type="SUPFAM" id="SSF52200">
    <property type="entry name" value="Toll/Interleukin receptor TIR domain"/>
    <property type="match status" value="1"/>
</dbReference>
<evidence type="ECO:0000259" key="1">
    <source>
        <dbReference type="PROSITE" id="PS50104"/>
    </source>
</evidence>
<evidence type="ECO:0000313" key="4">
    <source>
        <dbReference type="EMBL" id="CAF4100841.1"/>
    </source>
</evidence>
<evidence type="ECO:0000313" key="3">
    <source>
        <dbReference type="EMBL" id="CAF4049091.1"/>
    </source>
</evidence>
<dbReference type="EMBL" id="CAJOAY010003976">
    <property type="protein sequence ID" value="CAF4049091.1"/>
    <property type="molecule type" value="Genomic_DNA"/>
</dbReference>
<dbReference type="Pfam" id="PF13676">
    <property type="entry name" value="TIR_2"/>
    <property type="match status" value="1"/>
</dbReference>
<evidence type="ECO:0000313" key="5">
    <source>
        <dbReference type="Proteomes" id="UP000663891"/>
    </source>
</evidence>
<dbReference type="InterPro" id="IPR000157">
    <property type="entry name" value="TIR_dom"/>
</dbReference>